<organism evidence="2 3">
    <name type="scientific">Trichoglossum hirsutum</name>
    <dbReference type="NCBI Taxonomy" id="265104"/>
    <lineage>
        <taxon>Eukaryota</taxon>
        <taxon>Fungi</taxon>
        <taxon>Dikarya</taxon>
        <taxon>Ascomycota</taxon>
        <taxon>Pezizomycotina</taxon>
        <taxon>Geoglossomycetes</taxon>
        <taxon>Geoglossales</taxon>
        <taxon>Geoglossaceae</taxon>
        <taxon>Trichoglossum</taxon>
    </lineage>
</organism>
<dbReference type="PANTHER" id="PTHR33112:SF16">
    <property type="entry name" value="HETEROKARYON INCOMPATIBILITY DOMAIN-CONTAINING PROTEIN"/>
    <property type="match status" value="1"/>
</dbReference>
<reference evidence="2" key="1">
    <citation type="submission" date="2021-03" db="EMBL/GenBank/DDBJ databases">
        <title>Comparative genomics and phylogenomic investigation of the class Geoglossomycetes provide insights into ecological specialization and systematics.</title>
        <authorList>
            <person name="Melie T."/>
            <person name="Pirro S."/>
            <person name="Miller A.N."/>
            <person name="Quandt A."/>
        </authorList>
    </citation>
    <scope>NUCLEOTIDE SEQUENCE</scope>
    <source>
        <strain evidence="2">CAQ_001_2017</strain>
    </source>
</reference>
<evidence type="ECO:0000313" key="2">
    <source>
        <dbReference type="EMBL" id="KAH0559316.1"/>
    </source>
</evidence>
<dbReference type="Pfam" id="PF06985">
    <property type="entry name" value="HET"/>
    <property type="match status" value="1"/>
</dbReference>
<comment type="caution">
    <text evidence="2">The sequence shown here is derived from an EMBL/GenBank/DDBJ whole genome shotgun (WGS) entry which is preliminary data.</text>
</comment>
<dbReference type="AlphaFoldDB" id="A0A9P8RPJ0"/>
<gene>
    <name evidence="2" type="ORF">GP486_004171</name>
</gene>
<sequence>MTLCATCKRIDFRPLLIACLQQCRDRQEADDGGCDAPLPSDNSARTKQQHHNDIFEIEQSSGDCDFCKLLFQAFEKRKVADAEDARGLPIVFRAFGNKIEVCFDAEEGPIKLCGLDMYMNEADDQYWSAVSKLFRLCKIKEDYSPPILKTIEKDPCSKASLAIASGWLRDCLKNHDSCKSPTEFQKPPKRLINVGTETRNPFLVETSTGSSSQQLKWLSLSYCWGEEPSMKLTAGTMDILRNGIPLNKFDPTIRDAILVTRALEITHIWIDALCILQDHNTKDWNEQASKMNEIYGGSTVTLVVASSNSVRNGFLKKRELRYIPIPRRSNPAGDSTDIKSAASVFFSPEWDKNEDELNGPWSNRGWTMQEGLLPSRLLHYTSSQMIWKCGEEQRFERGVIKSLQDEVAKLLTYSDDISFGSGLLWRLETFMKFKRFSDYLPSNLNCSPSSEPETFRLWYDLIEEYTQRRFKYISDRLVAISGLAQIYGNAIRSNEYVAGLWKPDLIRGLIWHTDGAKLIPRQSADNMRAFNNAFPSWSWASVGYEVVKNGQKNNNNLQALSLVEVVQVDLVDQLDPFGAVKSGSVTITGPLKKAPRLYNKEWKSAGASISEFERHLSEIVEDESLGGVEHRYSSPPGGHFAALQMLGDIDSLDLLVLEATGEVSNGINMYRRVGVITLRYFSEGDIASPDLIAKLEELETSRAARLGPEMEKWEGQKASNGVLMGLRREPWKTETVIIV</sequence>
<name>A0A9P8RPJ0_9PEZI</name>
<dbReference type="InterPro" id="IPR010730">
    <property type="entry name" value="HET"/>
</dbReference>
<dbReference type="Proteomes" id="UP000750711">
    <property type="component" value="Unassembled WGS sequence"/>
</dbReference>
<dbReference type="EMBL" id="JAGHQM010000629">
    <property type="protein sequence ID" value="KAH0559316.1"/>
    <property type="molecule type" value="Genomic_DNA"/>
</dbReference>
<dbReference type="PANTHER" id="PTHR33112">
    <property type="entry name" value="DOMAIN PROTEIN, PUTATIVE-RELATED"/>
    <property type="match status" value="1"/>
</dbReference>
<evidence type="ECO:0000259" key="1">
    <source>
        <dbReference type="Pfam" id="PF06985"/>
    </source>
</evidence>
<keyword evidence="3" id="KW-1185">Reference proteome</keyword>
<accession>A0A9P8RPJ0</accession>
<evidence type="ECO:0000313" key="3">
    <source>
        <dbReference type="Proteomes" id="UP000750711"/>
    </source>
</evidence>
<protein>
    <recommendedName>
        <fullName evidence="1">Heterokaryon incompatibility domain-containing protein</fullName>
    </recommendedName>
</protein>
<feature type="domain" description="Heterokaryon incompatibility" evidence="1">
    <location>
        <begin position="218"/>
        <end position="370"/>
    </location>
</feature>
<proteinExistence type="predicted"/>